<proteinExistence type="predicted"/>
<organism evidence="1 2">
    <name type="scientific">Acaulospora colombiana</name>
    <dbReference type="NCBI Taxonomy" id="27376"/>
    <lineage>
        <taxon>Eukaryota</taxon>
        <taxon>Fungi</taxon>
        <taxon>Fungi incertae sedis</taxon>
        <taxon>Mucoromycota</taxon>
        <taxon>Glomeromycotina</taxon>
        <taxon>Glomeromycetes</taxon>
        <taxon>Diversisporales</taxon>
        <taxon>Acaulosporaceae</taxon>
        <taxon>Acaulospora</taxon>
    </lineage>
</organism>
<accession>A0ACA9M649</accession>
<dbReference type="Proteomes" id="UP000789525">
    <property type="component" value="Unassembled WGS sequence"/>
</dbReference>
<name>A0ACA9M649_9GLOM</name>
<evidence type="ECO:0000313" key="1">
    <source>
        <dbReference type="EMBL" id="CAG8569683.1"/>
    </source>
</evidence>
<comment type="caution">
    <text evidence="1">The sequence shown here is derived from an EMBL/GenBank/DDBJ whole genome shotgun (WGS) entry which is preliminary data.</text>
</comment>
<gene>
    <name evidence="1" type="ORF">ACOLOM_LOCUS5556</name>
</gene>
<keyword evidence="2" id="KW-1185">Reference proteome</keyword>
<reference evidence="1" key="1">
    <citation type="submission" date="2021-06" db="EMBL/GenBank/DDBJ databases">
        <authorList>
            <person name="Kallberg Y."/>
            <person name="Tangrot J."/>
            <person name="Rosling A."/>
        </authorList>
    </citation>
    <scope>NUCLEOTIDE SEQUENCE</scope>
    <source>
        <strain evidence="1">CL356</strain>
    </source>
</reference>
<protein>
    <submittedName>
        <fullName evidence="1">14152_t:CDS:1</fullName>
    </submittedName>
</protein>
<sequence>MRHGGGGGTLNLSGPLTTNQKLGTKLVDEHLGSIETIENELEAAVQEAEAQGKNPWLWNLTYRAYNAEDATSVNAHVDHRKQSRKAAMKGARKEFKRGVEMQKVQIQLRLTLVVETLGDWVETTEVGAHPLVIAGALDEQGANKVTLQPNPPSPISSPTTMSLPLLIAAAIPVAIIALVIRTWWNRRFLLKNVPSPAGASLIWGHEKTEFEDNSGWQWRAWFQEVGKAFKMKGPDHYPVEHLQLSPFPCRSLIWVEGEKAHKKMRGMVAPAFSADNVRNMSGDVYQVANAFQAKIASDVANGGGSITVNAFEMVAPVTLDVIGRVAFGHDFNSVHGKGEGYKITESWREQNQMGQEQAGFTALLVLRLFPWITSLPLEAIKAQGAVAERVREIARAIVANGEVDEKGGKDLMSILREFFYVDSVLQLLTDDLVVRANAHQDASKRVDMAEIYDHIVTFIVAGHETTAGAVAFTLWTLATHQDIQNKLRDEILSFPGEPTYDDFANEDTLPLLDAVCKENLRMFPASARNEKVAEHDDVLPLRDPIRGADGSWIKSIPVKAGQVIHIPSIGINRDNDVWGDGDVFRPTRWLVGRPAGDKYCSPGEQGLKPASEMCGGWSGIFTFSEGPRACVGRRLALFEYKVIVYTLIKHLVFEDTGAKIMLRFGSTLAPRVVGEEADGIKLPVKISLA</sequence>
<dbReference type="EMBL" id="CAJVPT010010353">
    <property type="protein sequence ID" value="CAG8569683.1"/>
    <property type="molecule type" value="Genomic_DNA"/>
</dbReference>
<evidence type="ECO:0000313" key="2">
    <source>
        <dbReference type="Proteomes" id="UP000789525"/>
    </source>
</evidence>